<proteinExistence type="predicted"/>
<dbReference type="SUPFAM" id="SSF53448">
    <property type="entry name" value="Nucleotide-diphospho-sugar transferases"/>
    <property type="match status" value="1"/>
</dbReference>
<sequence length="412" mass="46394">MFSGSRGGVLARPGSRLVNTVIFVSFVVVGLALLVTKITFKSHHGVQVMPPFGVRCSFSTDTQLRSPHGTRSFLQLMEERGSSNAYDQGGSALHANTSSTQVKLEIIVLTMSRAAALQRLLESLVRADYLGDSADLRVLVDRAPDTGGVDEETVESVTDFHWPHGQKRMVVQGVNQGLERQWIHAWPNPLGSGSASGSSPKYVIILEDDLEVSPLFWEFVKGADLAYGSDPRVAGYTLQRATLRANQTLTKCPILVDSKQNPAFMYRLVGSWGFAPKAAVWRDFLEYYWQHIQNATYDPSVKNLVPSSWYKRQRGKGTMWTMWFIRFCHERDLFVVYGNFVADVQGKDRHRKRTPVTLAANWRESGVHYNSLFAQGRDFDLLSMDARSQIRFPLRPVFLDWDGEPMNDLTLL</sequence>
<keyword evidence="1" id="KW-0472">Membrane</keyword>
<keyword evidence="3" id="KW-1185">Reference proteome</keyword>
<keyword evidence="1" id="KW-0812">Transmembrane</keyword>
<dbReference type="PANTHER" id="PTHR33604">
    <property type="entry name" value="OSJNBA0004B13.7 PROTEIN"/>
    <property type="match status" value="1"/>
</dbReference>
<dbReference type="PANTHER" id="PTHR33604:SF3">
    <property type="entry name" value="OSJNBA0004B13.7 PROTEIN"/>
    <property type="match status" value="1"/>
</dbReference>
<dbReference type="AlphaFoldDB" id="A0A5J4Z732"/>
<dbReference type="EMBL" id="VRMN01000001">
    <property type="protein sequence ID" value="KAA8498814.1"/>
    <property type="molecule type" value="Genomic_DNA"/>
</dbReference>
<evidence type="ECO:0000313" key="3">
    <source>
        <dbReference type="Proteomes" id="UP000324585"/>
    </source>
</evidence>
<evidence type="ECO:0000313" key="2">
    <source>
        <dbReference type="EMBL" id="KAA8498814.1"/>
    </source>
</evidence>
<dbReference type="Gene3D" id="3.90.550.10">
    <property type="entry name" value="Spore Coat Polysaccharide Biosynthesis Protein SpsA, Chain A"/>
    <property type="match status" value="1"/>
</dbReference>
<reference evidence="3" key="1">
    <citation type="journal article" date="2019" name="Nat. Commun.">
        <title>Expansion of phycobilisome linker gene families in mesophilic red algae.</title>
        <authorList>
            <person name="Lee J."/>
            <person name="Kim D."/>
            <person name="Bhattacharya D."/>
            <person name="Yoon H.S."/>
        </authorList>
    </citation>
    <scope>NUCLEOTIDE SEQUENCE [LARGE SCALE GENOMIC DNA]</scope>
    <source>
        <strain evidence="3">CCMP 1328</strain>
    </source>
</reference>
<gene>
    <name evidence="2" type="ORF">FVE85_6399</name>
</gene>
<keyword evidence="1" id="KW-1133">Transmembrane helix</keyword>
<name>A0A5J4Z732_PORPP</name>
<evidence type="ECO:0000256" key="1">
    <source>
        <dbReference type="SAM" id="Phobius"/>
    </source>
</evidence>
<organism evidence="2 3">
    <name type="scientific">Porphyridium purpureum</name>
    <name type="common">Red alga</name>
    <name type="synonym">Porphyridium cruentum</name>
    <dbReference type="NCBI Taxonomy" id="35688"/>
    <lineage>
        <taxon>Eukaryota</taxon>
        <taxon>Rhodophyta</taxon>
        <taxon>Bangiophyceae</taxon>
        <taxon>Porphyridiales</taxon>
        <taxon>Porphyridiaceae</taxon>
        <taxon>Porphyridium</taxon>
    </lineage>
</organism>
<accession>A0A5J4Z732</accession>
<dbReference type="InterPro" id="IPR029044">
    <property type="entry name" value="Nucleotide-diphossugar_trans"/>
</dbReference>
<protein>
    <submittedName>
        <fullName evidence="2">Uncharacterized protein</fullName>
    </submittedName>
</protein>
<dbReference type="OMA" id="WHIYHAW"/>
<dbReference type="Proteomes" id="UP000324585">
    <property type="component" value="Unassembled WGS sequence"/>
</dbReference>
<dbReference type="OrthoDB" id="4110at2759"/>
<feature type="transmembrane region" description="Helical" evidence="1">
    <location>
        <begin position="20"/>
        <end position="40"/>
    </location>
</feature>
<comment type="caution">
    <text evidence="2">The sequence shown here is derived from an EMBL/GenBank/DDBJ whole genome shotgun (WGS) entry which is preliminary data.</text>
</comment>